<dbReference type="AlphaFoldDB" id="A0A9C6DQE8"/>
<organism evidence="3 4">
    <name type="scientific">Glossina fuscipes</name>
    <dbReference type="NCBI Taxonomy" id="7396"/>
    <lineage>
        <taxon>Eukaryota</taxon>
        <taxon>Metazoa</taxon>
        <taxon>Ecdysozoa</taxon>
        <taxon>Arthropoda</taxon>
        <taxon>Hexapoda</taxon>
        <taxon>Insecta</taxon>
        <taxon>Pterygota</taxon>
        <taxon>Neoptera</taxon>
        <taxon>Endopterygota</taxon>
        <taxon>Diptera</taxon>
        <taxon>Brachycera</taxon>
        <taxon>Muscomorpha</taxon>
        <taxon>Hippoboscoidea</taxon>
        <taxon>Glossinidae</taxon>
        <taxon>Glossina</taxon>
    </lineage>
</organism>
<keyword evidence="4" id="KW-0418">Kinase</keyword>
<dbReference type="InterPro" id="IPR032073">
    <property type="entry name" value="FNDC5_C"/>
</dbReference>
<accession>A0A9C6DQE8</accession>
<feature type="region of interest" description="Disordered" evidence="1">
    <location>
        <begin position="366"/>
        <end position="409"/>
    </location>
</feature>
<proteinExistence type="predicted"/>
<feature type="compositionally biased region" description="Basic and acidic residues" evidence="1">
    <location>
        <begin position="289"/>
        <end position="302"/>
    </location>
</feature>
<dbReference type="Proteomes" id="UP000092443">
    <property type="component" value="Unplaced"/>
</dbReference>
<dbReference type="Pfam" id="PF16066">
    <property type="entry name" value="DUF4808"/>
    <property type="match status" value="1"/>
</dbReference>
<feature type="region of interest" description="Disordered" evidence="1">
    <location>
        <begin position="287"/>
        <end position="316"/>
    </location>
</feature>
<feature type="compositionally biased region" description="Low complexity" evidence="1">
    <location>
        <begin position="385"/>
        <end position="403"/>
    </location>
</feature>
<dbReference type="GeneID" id="119636199"/>
<evidence type="ECO:0000313" key="4">
    <source>
        <dbReference type="RefSeq" id="XP_037887357.1"/>
    </source>
</evidence>
<evidence type="ECO:0000256" key="1">
    <source>
        <dbReference type="SAM" id="MobiDB-lite"/>
    </source>
</evidence>
<dbReference type="PANTHER" id="PTHR21104:SF2">
    <property type="entry name" value="FIBRONECTIN TYPE-III DOMAIN-CONTAINING PROTEIN"/>
    <property type="match status" value="1"/>
</dbReference>
<reference evidence="4" key="1">
    <citation type="submission" date="2025-08" db="UniProtKB">
        <authorList>
            <consortium name="RefSeq"/>
        </authorList>
    </citation>
    <scope>IDENTIFICATION</scope>
    <source>
        <tissue evidence="4">Whole body pupa</tissue>
    </source>
</reference>
<evidence type="ECO:0000259" key="2">
    <source>
        <dbReference type="Pfam" id="PF16066"/>
    </source>
</evidence>
<evidence type="ECO:0000313" key="3">
    <source>
        <dbReference type="Proteomes" id="UP000092443"/>
    </source>
</evidence>
<keyword evidence="3" id="KW-1185">Reference proteome</keyword>
<dbReference type="GO" id="GO:0016301">
    <property type="term" value="F:kinase activity"/>
    <property type="evidence" value="ECO:0007669"/>
    <property type="project" value="UniProtKB-KW"/>
</dbReference>
<feature type="compositionally biased region" description="Basic and acidic residues" evidence="1">
    <location>
        <begin position="523"/>
        <end position="533"/>
    </location>
</feature>
<keyword evidence="4" id="KW-0808">Transferase</keyword>
<sequence length="533" mass="60888">MRSNSHMTLSEPTLEVEERESLLDCDVKHHCEHHCRPVHTQKEKCDFHRQLRQKSYAAQRSILKNSQDNAANEGDDLFEAKKQLILRRRRLFSHYRQYEQWRRRQFSYDYCYHRPLPPAPTSLLPLHKTICPNYLNSLSSTNPNAFRRRRLYRRQFSYAERSRDDSHDSKDSYHLPKCHSMAASDTIRTDSTTLNHTNLTTERHSFDSSECGALAAYQPLHCSSSRHFHFFPEEHSASISERITRSRINSAIFVSSEGRGFDSIEFLRRHGSQSVLCRKAKSAENITDNGRKKSFSEKRQWQTDDNNDVGNDSDGQNEYSIELQECSKSVENHPIAALKNNVEKLLAATTVLGHSAAVTTSNRIVGSISIETPPPHIRDMERQQQKQQQQQQQRQQQQQQPQQHEQRDNVTTIAPSISLANTASINSTFHDSADTVEELVLTPIDNTTMNAKNSNYNNINPLTNNNNICRSPILIQQRSSTASPALTPQLQAQDNSPKAIKLKCLTPKISNLPMVSVSGPSPPDEKPPPPEYL</sequence>
<protein>
    <submittedName>
        <fullName evidence="4">Protein kinase 4 isoform X7</fullName>
    </submittedName>
</protein>
<feature type="domain" description="Fibronectin type III" evidence="2">
    <location>
        <begin position="209"/>
        <end position="279"/>
    </location>
</feature>
<name>A0A9C6DQE8_9MUSC</name>
<gene>
    <name evidence="4" type="primary">LOC119636199</name>
</gene>
<dbReference type="PANTHER" id="PTHR21104">
    <property type="entry name" value="FIBRONECTIN TYPE III DOMAIN-CONTAINING PROTEIN"/>
    <property type="match status" value="1"/>
</dbReference>
<dbReference type="RefSeq" id="XP_037887357.1">
    <property type="nucleotide sequence ID" value="XM_038031429.1"/>
</dbReference>
<feature type="region of interest" description="Disordered" evidence="1">
    <location>
        <begin position="511"/>
        <end position="533"/>
    </location>
</feature>